<dbReference type="Pfam" id="PF14155">
    <property type="entry name" value="DUF4307"/>
    <property type="match status" value="1"/>
</dbReference>
<keyword evidence="1" id="KW-0472">Membrane</keyword>
<dbReference type="Proteomes" id="UP001499933">
    <property type="component" value="Unassembled WGS sequence"/>
</dbReference>
<accession>A0ABP5C647</accession>
<proteinExistence type="predicted"/>
<evidence type="ECO:0000256" key="1">
    <source>
        <dbReference type="SAM" id="Phobius"/>
    </source>
</evidence>
<organism evidence="2 3">
    <name type="scientific">Microbacterium deminutum</name>
    <dbReference type="NCBI Taxonomy" id="344164"/>
    <lineage>
        <taxon>Bacteria</taxon>
        <taxon>Bacillati</taxon>
        <taxon>Actinomycetota</taxon>
        <taxon>Actinomycetes</taxon>
        <taxon>Micrococcales</taxon>
        <taxon>Microbacteriaceae</taxon>
        <taxon>Microbacterium</taxon>
    </lineage>
</organism>
<protein>
    <recommendedName>
        <fullName evidence="4">DUF4307 domain-containing protein</fullName>
    </recommendedName>
</protein>
<keyword evidence="3" id="KW-1185">Reference proteome</keyword>
<feature type="transmembrane region" description="Helical" evidence="1">
    <location>
        <begin position="26"/>
        <end position="45"/>
    </location>
</feature>
<gene>
    <name evidence="2" type="ORF">GCM10009776_20890</name>
</gene>
<evidence type="ECO:0000313" key="2">
    <source>
        <dbReference type="EMBL" id="GAA1958368.1"/>
    </source>
</evidence>
<evidence type="ECO:0008006" key="4">
    <source>
        <dbReference type="Google" id="ProtNLM"/>
    </source>
</evidence>
<dbReference type="EMBL" id="BAAAOG010000003">
    <property type="protein sequence ID" value="GAA1958368.1"/>
    <property type="molecule type" value="Genomic_DNA"/>
</dbReference>
<sequence length="135" mass="14562">MTTSGPTTQDMLDERYGRGRSPRRRAAIVIGLVVALVAVGLFAWMTVSNSLDAVSADTTSYEVVDEHSVRLDFQISGPVGRSVACALEAQDEQHGVVGWRVVEYPASDLHARAFHEVIPTTALATTGFVNACWVT</sequence>
<keyword evidence="1" id="KW-1133">Transmembrane helix</keyword>
<dbReference type="RefSeq" id="WP_344094261.1">
    <property type="nucleotide sequence ID" value="NZ_BAAAOG010000003.1"/>
</dbReference>
<evidence type="ECO:0000313" key="3">
    <source>
        <dbReference type="Proteomes" id="UP001499933"/>
    </source>
</evidence>
<reference evidence="3" key="1">
    <citation type="journal article" date="2019" name="Int. J. Syst. Evol. Microbiol.">
        <title>The Global Catalogue of Microorganisms (GCM) 10K type strain sequencing project: providing services to taxonomists for standard genome sequencing and annotation.</title>
        <authorList>
            <consortium name="The Broad Institute Genomics Platform"/>
            <consortium name="The Broad Institute Genome Sequencing Center for Infectious Disease"/>
            <person name="Wu L."/>
            <person name="Ma J."/>
        </authorList>
    </citation>
    <scope>NUCLEOTIDE SEQUENCE [LARGE SCALE GENOMIC DNA]</scope>
    <source>
        <strain evidence="3">JCM 14901</strain>
    </source>
</reference>
<dbReference type="InterPro" id="IPR025443">
    <property type="entry name" value="DUF4307"/>
</dbReference>
<comment type="caution">
    <text evidence="2">The sequence shown here is derived from an EMBL/GenBank/DDBJ whole genome shotgun (WGS) entry which is preliminary data.</text>
</comment>
<keyword evidence="1" id="KW-0812">Transmembrane</keyword>
<name>A0ABP5C647_9MICO</name>